<dbReference type="Proteomes" id="UP000283587">
    <property type="component" value="Unassembled WGS sequence"/>
</dbReference>
<protein>
    <submittedName>
        <fullName evidence="1">Uncharacterized protein</fullName>
    </submittedName>
</protein>
<accession>A0A419ACD8</accession>
<comment type="caution">
    <text evidence="1">The sequence shown here is derived from an EMBL/GenBank/DDBJ whole genome shotgun (WGS) entry which is preliminary data.</text>
</comment>
<dbReference type="EMBL" id="QZEW01000003">
    <property type="protein sequence ID" value="RJL21812.1"/>
    <property type="molecule type" value="Genomic_DNA"/>
</dbReference>
<proteinExistence type="predicted"/>
<gene>
    <name evidence="1" type="ORF">D3P05_00920</name>
</gene>
<reference evidence="2" key="1">
    <citation type="submission" date="2018-09" db="EMBL/GenBank/DDBJ databases">
        <title>Paracoccus onubensis nov. sp. a moderate halophilic bacterium isolated from Gruta de las Maravillas (Aracena, Spain).</title>
        <authorList>
            <person name="Jurado V."/>
            <person name="Gutierrez-Patricio S."/>
            <person name="Gonzalez-Pimentel J.L."/>
            <person name="Miller A.Z."/>
            <person name="Laiz L."/>
            <person name="Saiz-Jimenez C."/>
        </authorList>
    </citation>
    <scope>NUCLEOTIDE SEQUENCE [LARGE SCALE GENOMIC DNA]</scope>
    <source>
        <strain evidence="2">DSM 26381</strain>
    </source>
</reference>
<organism evidence="1 2">
    <name type="scientific">Paracoccus siganidrum</name>
    <dbReference type="NCBI Taxonomy" id="1276757"/>
    <lineage>
        <taxon>Bacteria</taxon>
        <taxon>Pseudomonadati</taxon>
        <taxon>Pseudomonadota</taxon>
        <taxon>Alphaproteobacteria</taxon>
        <taxon>Rhodobacterales</taxon>
        <taxon>Paracoccaceae</taxon>
        <taxon>Paracoccus</taxon>
    </lineage>
</organism>
<evidence type="ECO:0000313" key="2">
    <source>
        <dbReference type="Proteomes" id="UP000283587"/>
    </source>
</evidence>
<sequence>MEGLADHIVQIGAMLLHARGRAMILDHQADLRVLADPTDIGWRAAEVQSNMRSLARYHLEVLMPRASQVLGRVGSLVKLVGELEASADQVRLTRLALAMGRYVTTVQGVARAMSSAAVMARVAEQNLSGTLSATLQKIEGPDGTLSSSYARIEICEYELFNAIEEALSQAGDLAGQPGALRILEGGVIAEAGPGSELGEIEPLRAARLTVLPDAAPAPVVERSRRLRARYDELAARGALVAAAGLIGNQAGAMAAAAHSLDLAFSALARGIERQAAECRMLARQTADPQNAGRVACRIAQARREWSLLGARLRVPLELLSGTDRIFAADTAGAAA</sequence>
<dbReference type="AlphaFoldDB" id="A0A419ACD8"/>
<evidence type="ECO:0000313" key="1">
    <source>
        <dbReference type="EMBL" id="RJL21812.1"/>
    </source>
</evidence>
<name>A0A419ACD8_9RHOB</name>
<keyword evidence="2" id="KW-1185">Reference proteome</keyword>